<proteinExistence type="predicted"/>
<evidence type="ECO:0000313" key="3">
    <source>
        <dbReference type="Proteomes" id="UP000199666"/>
    </source>
</evidence>
<dbReference type="InterPro" id="IPR029044">
    <property type="entry name" value="Nucleotide-diphossugar_trans"/>
</dbReference>
<dbReference type="EMBL" id="FOPP01000003">
    <property type="protein sequence ID" value="SFG92862.1"/>
    <property type="molecule type" value="Genomic_DNA"/>
</dbReference>
<dbReference type="GO" id="GO:0016758">
    <property type="term" value="F:hexosyltransferase activity"/>
    <property type="evidence" value="ECO:0007669"/>
    <property type="project" value="UniProtKB-ARBA"/>
</dbReference>
<gene>
    <name evidence="2" type="ORF">SAMN04489864_103276</name>
</gene>
<protein>
    <submittedName>
        <fullName evidence="2">Glycosyltransferase involved in cell wall bisynthesis</fullName>
    </submittedName>
</protein>
<reference evidence="2 3" key="1">
    <citation type="submission" date="2016-10" db="EMBL/GenBank/DDBJ databases">
        <authorList>
            <person name="de Groot N.N."/>
        </authorList>
    </citation>
    <scope>NUCLEOTIDE SEQUENCE [LARGE SCALE GENOMIC DNA]</scope>
    <source>
        <strain evidence="2 3">DSM 18684</strain>
    </source>
</reference>
<name>A0A1I2VUP6_9SPHI</name>
<dbReference type="AlphaFoldDB" id="A0A1I2VUP6"/>
<dbReference type="InterPro" id="IPR001173">
    <property type="entry name" value="Glyco_trans_2-like"/>
</dbReference>
<dbReference type="STRING" id="414048.SAMN04489864_103276"/>
<feature type="domain" description="Glycosyltransferase 2-like" evidence="1">
    <location>
        <begin position="4"/>
        <end position="145"/>
    </location>
</feature>
<keyword evidence="3" id="KW-1185">Reference proteome</keyword>
<keyword evidence="2" id="KW-0808">Transferase</keyword>
<dbReference type="CDD" id="cd06433">
    <property type="entry name" value="GT_2_WfgS_like"/>
    <property type="match status" value="1"/>
</dbReference>
<evidence type="ECO:0000313" key="2">
    <source>
        <dbReference type="EMBL" id="SFG92862.1"/>
    </source>
</evidence>
<dbReference type="PANTHER" id="PTHR22916">
    <property type="entry name" value="GLYCOSYLTRANSFERASE"/>
    <property type="match status" value="1"/>
</dbReference>
<accession>A0A1I2VUP6</accession>
<sequence length="247" mass="28124">MKISIITVVYNGKAFLEDCIKSVIEQTYPEIEYIVIDGGSKDGSLEVIEKYKAHIDHFVSEKDEGMYDALNKGIRIATGEVVGILNADDMLAAPDVIESIANCFTNEDPDALFGNLNYIDPINTSKIVRKWIAKPFTKSDIVLGWMPAHPTFYVKRSLFEELGYYSLNFDSAADYELMLRFLYKNHIKAVFLDKLIVRMRTGGMSNASMKHRYKALINDYKALKSNHIPFAFLTIILKKLSKIKQFI</sequence>
<dbReference type="SUPFAM" id="SSF53448">
    <property type="entry name" value="Nucleotide-diphospho-sugar transferases"/>
    <property type="match status" value="1"/>
</dbReference>
<dbReference type="PANTHER" id="PTHR22916:SF3">
    <property type="entry name" value="UDP-GLCNAC:BETAGAL BETA-1,3-N-ACETYLGLUCOSAMINYLTRANSFERASE-LIKE PROTEIN 1"/>
    <property type="match status" value="1"/>
</dbReference>
<dbReference type="RefSeq" id="WP_090992780.1">
    <property type="nucleotide sequence ID" value="NZ_FOPP01000003.1"/>
</dbReference>
<organism evidence="2 3">
    <name type="scientific">Pedobacter insulae</name>
    <dbReference type="NCBI Taxonomy" id="414048"/>
    <lineage>
        <taxon>Bacteria</taxon>
        <taxon>Pseudomonadati</taxon>
        <taxon>Bacteroidota</taxon>
        <taxon>Sphingobacteriia</taxon>
        <taxon>Sphingobacteriales</taxon>
        <taxon>Sphingobacteriaceae</taxon>
        <taxon>Pedobacter</taxon>
    </lineage>
</organism>
<evidence type="ECO:0000259" key="1">
    <source>
        <dbReference type="Pfam" id="PF00535"/>
    </source>
</evidence>
<dbReference type="Proteomes" id="UP000199666">
    <property type="component" value="Unassembled WGS sequence"/>
</dbReference>
<dbReference type="Pfam" id="PF00535">
    <property type="entry name" value="Glycos_transf_2"/>
    <property type="match status" value="1"/>
</dbReference>
<dbReference type="OrthoDB" id="9788101at2"/>
<dbReference type="Gene3D" id="3.90.550.10">
    <property type="entry name" value="Spore Coat Polysaccharide Biosynthesis Protein SpsA, Chain A"/>
    <property type="match status" value="1"/>
</dbReference>